<keyword evidence="3" id="KW-1185">Reference proteome</keyword>
<evidence type="ECO:0000259" key="1">
    <source>
        <dbReference type="Pfam" id="PF01266"/>
    </source>
</evidence>
<proteinExistence type="predicted"/>
<dbReference type="AlphaFoldDB" id="A0A4R0ILM0"/>
<feature type="domain" description="FAD dependent oxidoreductase" evidence="1">
    <location>
        <begin position="51"/>
        <end position="404"/>
    </location>
</feature>
<evidence type="ECO:0000313" key="3">
    <source>
        <dbReference type="Proteomes" id="UP000292695"/>
    </source>
</evidence>
<organism evidence="2 3">
    <name type="scientific">Kribbella sindirgiensis</name>
    <dbReference type="NCBI Taxonomy" id="1124744"/>
    <lineage>
        <taxon>Bacteria</taxon>
        <taxon>Bacillati</taxon>
        <taxon>Actinomycetota</taxon>
        <taxon>Actinomycetes</taxon>
        <taxon>Propionibacteriales</taxon>
        <taxon>Kribbellaceae</taxon>
        <taxon>Kribbella</taxon>
    </lineage>
</organism>
<protein>
    <submittedName>
        <fullName evidence="2">FAD-binding oxidoreductase</fullName>
    </submittedName>
</protein>
<dbReference type="SUPFAM" id="SSF51905">
    <property type="entry name" value="FAD/NAD(P)-binding domain"/>
    <property type="match status" value="1"/>
</dbReference>
<accession>A0A4R0ILM0</accession>
<comment type="caution">
    <text evidence="2">The sequence shown here is derived from an EMBL/GenBank/DDBJ whole genome shotgun (WGS) entry which is preliminary data.</text>
</comment>
<dbReference type="GO" id="GO:0005737">
    <property type="term" value="C:cytoplasm"/>
    <property type="evidence" value="ECO:0007669"/>
    <property type="project" value="TreeGrafter"/>
</dbReference>
<dbReference type="PANTHER" id="PTHR13847">
    <property type="entry name" value="SARCOSINE DEHYDROGENASE-RELATED"/>
    <property type="match status" value="1"/>
</dbReference>
<dbReference type="Proteomes" id="UP000292695">
    <property type="component" value="Unassembled WGS sequence"/>
</dbReference>
<name>A0A4R0ILM0_9ACTN</name>
<evidence type="ECO:0000313" key="2">
    <source>
        <dbReference type="EMBL" id="TCC32206.1"/>
    </source>
</evidence>
<dbReference type="InterPro" id="IPR006076">
    <property type="entry name" value="FAD-dep_OxRdtase"/>
</dbReference>
<dbReference type="OrthoDB" id="9806452at2"/>
<reference evidence="2 3" key="1">
    <citation type="submission" date="2019-02" db="EMBL/GenBank/DDBJ databases">
        <title>Kribbella capetownensis sp. nov. and Kribbella speibonae sp. nov., isolated from soil.</title>
        <authorList>
            <person name="Curtis S.M."/>
            <person name="Norton I."/>
            <person name="Everest G.J."/>
            <person name="Meyers P.R."/>
        </authorList>
    </citation>
    <scope>NUCLEOTIDE SEQUENCE [LARGE SCALE GENOMIC DNA]</scope>
    <source>
        <strain evidence="2 3">DSM 27082</strain>
    </source>
</reference>
<dbReference type="InterPro" id="IPR036188">
    <property type="entry name" value="FAD/NAD-bd_sf"/>
</dbReference>
<dbReference type="EMBL" id="SJKA01000006">
    <property type="protein sequence ID" value="TCC32206.1"/>
    <property type="molecule type" value="Genomic_DNA"/>
</dbReference>
<dbReference type="Pfam" id="PF01266">
    <property type="entry name" value="DAO"/>
    <property type="match status" value="1"/>
</dbReference>
<gene>
    <name evidence="2" type="ORF">E0H50_18495</name>
</gene>
<dbReference type="Gene3D" id="3.30.9.10">
    <property type="entry name" value="D-Amino Acid Oxidase, subunit A, domain 2"/>
    <property type="match status" value="1"/>
</dbReference>
<dbReference type="Gene3D" id="3.50.50.60">
    <property type="entry name" value="FAD/NAD(P)-binding domain"/>
    <property type="match status" value="1"/>
</dbReference>
<sequence>MERSAGVQVELPLVIALKNTLRSLPIRRKHFSGRGSAVRLDGGRSHVEETDFVVVGGGVYGAALAYELVVRGASVTLLEAGRLATRASGGPGKRGVRANGRNSRELSLAREALTRWPDLSAELGSETGFERIGGLMLVRSMPSLGEIGLARAEAHLRLQVAHGISTELVDREGLAELEPGVDGTQIAALYTPGEGIADQRATAHAYAAAAEKRGASIRESSPVEDFSTSPRPTVRLRDGTRLEAGRAIVLTTNYGTNALLGRSEQSQLPLWTMVPQVLMVRPRGNYRPRHLVAHLQETLSVKPLADGITMISGGMRGRWNPATASGEPVEAMISESLDIASSVFPPLCDGELVAADASVPETYTPDGLPYVDFLDLDARVFVAAGWHGHGFAIAPSVARHVAEWLITGRRPEVLAPFKIRRS</sequence>